<protein>
    <recommendedName>
        <fullName evidence="5">Testicular haploid expressed gene protein-like</fullName>
    </recommendedName>
</protein>
<comment type="caution">
    <text evidence="3">The sequence shown here is derived from an EMBL/GenBank/DDBJ whole genome shotgun (WGS) entry which is preliminary data.</text>
</comment>
<dbReference type="InterPro" id="IPR006623">
    <property type="entry name" value="THEG"/>
</dbReference>
<dbReference type="Proteomes" id="UP001217089">
    <property type="component" value="Unassembled WGS sequence"/>
</dbReference>
<reference evidence="3 4" key="1">
    <citation type="submission" date="2022-12" db="EMBL/GenBank/DDBJ databases">
        <title>Chromosome-level genome of Tegillarca granosa.</title>
        <authorList>
            <person name="Kim J."/>
        </authorList>
    </citation>
    <scope>NUCLEOTIDE SEQUENCE [LARGE SCALE GENOMIC DNA]</scope>
    <source>
        <strain evidence="3">Teg-2019</strain>
        <tissue evidence="3">Adductor muscle</tissue>
    </source>
</reference>
<feature type="region of interest" description="Disordered" evidence="2">
    <location>
        <begin position="1"/>
        <end position="27"/>
    </location>
</feature>
<sequence>MADTAVEYSSMPKSAASTNLTFSGRSRGFSSRSVTIIVATPRVQELARHRNAVSTYKGDRPTPIWGVKRSALSVEATPRIQELGRHKDAHPEYKMDRSAYTTVGRASRSTQPTPRLESLAQPKVREDRHGVVETQWGQYFPVSNAAKKAQPSERLEQLAESKKYHSHYRGEKPIQWPVSSSALTAMASLRLQQLSRPSSRTLIKDDYDPYKVSLPAKRARATPRLEELCVPLPRKVRQKKVIS</sequence>
<keyword evidence="4" id="KW-1185">Reference proteome</keyword>
<accession>A0ABQ9F0X7</accession>
<evidence type="ECO:0000256" key="2">
    <source>
        <dbReference type="SAM" id="MobiDB-lite"/>
    </source>
</evidence>
<gene>
    <name evidence="3" type="ORF">KUTeg_011405</name>
</gene>
<evidence type="ECO:0000313" key="3">
    <source>
        <dbReference type="EMBL" id="KAJ8311043.1"/>
    </source>
</evidence>
<dbReference type="PANTHER" id="PTHR15901:SF16">
    <property type="entry name" value="TESTICULAR HAPLOID EXPRESSED GENE PROTEIN"/>
    <property type="match status" value="1"/>
</dbReference>
<dbReference type="SMART" id="SM00705">
    <property type="entry name" value="THEG"/>
    <property type="match status" value="5"/>
</dbReference>
<evidence type="ECO:0000313" key="4">
    <source>
        <dbReference type="Proteomes" id="UP001217089"/>
    </source>
</evidence>
<dbReference type="Pfam" id="PF14912">
    <property type="entry name" value="THEG"/>
    <property type="match status" value="2"/>
</dbReference>
<dbReference type="PANTHER" id="PTHR15901">
    <property type="entry name" value="TESTICULAR HAPLOID EXPRESSED GENE PROTEIN"/>
    <property type="match status" value="1"/>
</dbReference>
<dbReference type="InterPro" id="IPR042401">
    <property type="entry name" value="SPMAP2-like"/>
</dbReference>
<evidence type="ECO:0008006" key="5">
    <source>
        <dbReference type="Google" id="ProtNLM"/>
    </source>
</evidence>
<keyword evidence="1" id="KW-0677">Repeat</keyword>
<feature type="compositionally biased region" description="Polar residues" evidence="2">
    <location>
        <begin position="11"/>
        <end position="21"/>
    </location>
</feature>
<proteinExistence type="predicted"/>
<organism evidence="3 4">
    <name type="scientific">Tegillarca granosa</name>
    <name type="common">Malaysian cockle</name>
    <name type="synonym">Anadara granosa</name>
    <dbReference type="NCBI Taxonomy" id="220873"/>
    <lineage>
        <taxon>Eukaryota</taxon>
        <taxon>Metazoa</taxon>
        <taxon>Spiralia</taxon>
        <taxon>Lophotrochozoa</taxon>
        <taxon>Mollusca</taxon>
        <taxon>Bivalvia</taxon>
        <taxon>Autobranchia</taxon>
        <taxon>Pteriomorphia</taxon>
        <taxon>Arcoida</taxon>
        <taxon>Arcoidea</taxon>
        <taxon>Arcidae</taxon>
        <taxon>Tegillarca</taxon>
    </lineage>
</organism>
<dbReference type="EMBL" id="JARBDR010000603">
    <property type="protein sequence ID" value="KAJ8311043.1"/>
    <property type="molecule type" value="Genomic_DNA"/>
</dbReference>
<evidence type="ECO:0000256" key="1">
    <source>
        <dbReference type="ARBA" id="ARBA00022737"/>
    </source>
</evidence>
<name>A0ABQ9F0X7_TEGGR</name>